<name>A0A1V2GWS0_9PROT</name>
<dbReference type="RefSeq" id="WP_076959555.1">
    <property type="nucleotide sequence ID" value="NZ_MLCO01000262.1"/>
</dbReference>
<gene>
    <name evidence="1" type="ORF">BKE38_22610</name>
</gene>
<dbReference type="Proteomes" id="UP000188879">
    <property type="component" value="Unassembled WGS sequence"/>
</dbReference>
<proteinExistence type="predicted"/>
<comment type="caution">
    <text evidence="1">The sequence shown here is derived from an EMBL/GenBank/DDBJ whole genome shotgun (WGS) entry which is preliminary data.</text>
</comment>
<dbReference type="AlphaFoldDB" id="A0A1V2GWS0"/>
<accession>A0A1V2GWS0</accession>
<dbReference type="OrthoDB" id="8410855at2"/>
<reference evidence="1 2" key="1">
    <citation type="submission" date="2016-10" db="EMBL/GenBank/DDBJ databases">
        <title>Draft Genome sequence of Roseomonas sp. strain M3.</title>
        <authorList>
            <person name="Subhash Y."/>
            <person name="Lee S."/>
        </authorList>
    </citation>
    <scope>NUCLEOTIDE SEQUENCE [LARGE SCALE GENOMIC DNA]</scope>
    <source>
        <strain evidence="1 2">M3</strain>
    </source>
</reference>
<evidence type="ECO:0000313" key="2">
    <source>
        <dbReference type="Proteomes" id="UP000188879"/>
    </source>
</evidence>
<evidence type="ECO:0000313" key="1">
    <source>
        <dbReference type="EMBL" id="ONG47814.1"/>
    </source>
</evidence>
<sequence length="124" mass="12509">MKVERLSAGDETAGEGAGQWRSLRPAALLLAASLGGTALLGVVAPRPAATMAVIGAPWWDAPRMAGIAVAAGARLVDAGRFDNVLIVRRAEGEEIDLAAALYSAGAWLVLDAAGPRGCLAGFSG</sequence>
<dbReference type="EMBL" id="MLCO01000262">
    <property type="protein sequence ID" value="ONG47814.1"/>
    <property type="molecule type" value="Genomic_DNA"/>
</dbReference>
<protein>
    <submittedName>
        <fullName evidence="1">Uncharacterized protein</fullName>
    </submittedName>
</protein>
<keyword evidence="2" id="KW-1185">Reference proteome</keyword>
<organism evidence="1 2">
    <name type="scientific">Teichococcus deserti</name>
    <dbReference type="NCBI Taxonomy" id="1817963"/>
    <lineage>
        <taxon>Bacteria</taxon>
        <taxon>Pseudomonadati</taxon>
        <taxon>Pseudomonadota</taxon>
        <taxon>Alphaproteobacteria</taxon>
        <taxon>Acetobacterales</taxon>
        <taxon>Roseomonadaceae</taxon>
        <taxon>Roseomonas</taxon>
    </lineage>
</organism>